<name>A0ABR4B971_9LECA</name>
<sequence>MPSLNRLNAPDRLPSSDFGNLFSRPRALRVPDSASPNTPPSPLCFPTNYLGTQPRKRRTFGASEFGSSNPSSPLASPAIVTAQRRSNSAERQSHHSALSDRFDNSRELSCPPRPPLEAVKEELFTLRHRSSSSLSYKARKILGISGEHVTPGVSKDEEPPHEARRGFRWSRDFKRGWLEIRV</sequence>
<protein>
    <submittedName>
        <fullName evidence="2">Uncharacterized protein</fullName>
    </submittedName>
</protein>
<dbReference type="Proteomes" id="UP001590951">
    <property type="component" value="Unassembled WGS sequence"/>
</dbReference>
<feature type="compositionally biased region" description="Low complexity" evidence="1">
    <location>
        <begin position="67"/>
        <end position="78"/>
    </location>
</feature>
<evidence type="ECO:0000313" key="3">
    <source>
        <dbReference type="Proteomes" id="UP001590951"/>
    </source>
</evidence>
<feature type="region of interest" description="Disordered" evidence="1">
    <location>
        <begin position="1"/>
        <end position="114"/>
    </location>
</feature>
<gene>
    <name evidence="2" type="ORF">ABVK25_007260</name>
</gene>
<comment type="caution">
    <text evidence="2">The sequence shown here is derived from an EMBL/GenBank/DDBJ whole genome shotgun (WGS) entry which is preliminary data.</text>
</comment>
<reference evidence="2 3" key="1">
    <citation type="submission" date="2024-09" db="EMBL/GenBank/DDBJ databases">
        <title>Rethinking Asexuality: The Enigmatic Case of Functional Sexual Genes in Lepraria (Stereocaulaceae).</title>
        <authorList>
            <person name="Doellman M."/>
            <person name="Sun Y."/>
            <person name="Barcenas-Pena A."/>
            <person name="Lumbsch H.T."/>
            <person name="Grewe F."/>
        </authorList>
    </citation>
    <scope>NUCLEOTIDE SEQUENCE [LARGE SCALE GENOMIC DNA]</scope>
    <source>
        <strain evidence="2 3">Grewe 0041</strain>
    </source>
</reference>
<organism evidence="2 3">
    <name type="scientific">Lepraria finkii</name>
    <dbReference type="NCBI Taxonomy" id="1340010"/>
    <lineage>
        <taxon>Eukaryota</taxon>
        <taxon>Fungi</taxon>
        <taxon>Dikarya</taxon>
        <taxon>Ascomycota</taxon>
        <taxon>Pezizomycotina</taxon>
        <taxon>Lecanoromycetes</taxon>
        <taxon>OSLEUM clade</taxon>
        <taxon>Lecanoromycetidae</taxon>
        <taxon>Lecanorales</taxon>
        <taxon>Lecanorineae</taxon>
        <taxon>Stereocaulaceae</taxon>
        <taxon>Lepraria</taxon>
    </lineage>
</organism>
<proteinExistence type="predicted"/>
<accession>A0ABR4B971</accession>
<evidence type="ECO:0000256" key="1">
    <source>
        <dbReference type="SAM" id="MobiDB-lite"/>
    </source>
</evidence>
<evidence type="ECO:0000313" key="2">
    <source>
        <dbReference type="EMBL" id="KAL2052388.1"/>
    </source>
</evidence>
<feature type="compositionally biased region" description="Basic and acidic residues" evidence="1">
    <location>
        <begin position="87"/>
        <end position="106"/>
    </location>
</feature>
<dbReference type="EMBL" id="JBHFEH010000027">
    <property type="protein sequence ID" value="KAL2052388.1"/>
    <property type="molecule type" value="Genomic_DNA"/>
</dbReference>
<keyword evidence="3" id="KW-1185">Reference proteome</keyword>